<feature type="domain" description="DUF112" evidence="2">
    <location>
        <begin position="17"/>
        <end position="435"/>
    </location>
</feature>
<dbReference type="OrthoDB" id="9791872at2"/>
<keyword evidence="1" id="KW-0472">Membrane</keyword>
<dbReference type="Proteomes" id="UP000241447">
    <property type="component" value="Chromosome"/>
</dbReference>
<dbReference type="PANTHER" id="PTHR35342">
    <property type="entry name" value="TRICARBOXYLIC TRANSPORT PROTEIN"/>
    <property type="match status" value="1"/>
</dbReference>
<feature type="transmembrane region" description="Helical" evidence="1">
    <location>
        <begin position="351"/>
        <end position="371"/>
    </location>
</feature>
<protein>
    <recommendedName>
        <fullName evidence="2">DUF112 domain-containing protein</fullName>
    </recommendedName>
</protein>
<dbReference type="InterPro" id="IPR002823">
    <property type="entry name" value="DUF112_TM"/>
</dbReference>
<dbReference type="Pfam" id="PF01970">
    <property type="entry name" value="TctA"/>
    <property type="match status" value="1"/>
</dbReference>
<reference evidence="3 4" key="1">
    <citation type="submission" date="2018-03" db="EMBL/GenBank/DDBJ databases">
        <title>The Complete Genome of Celeribacter baekdonensis strain LH4, a Thiosulfate-Oxidizing Alphaproteobacterium Isolated from Gulf of Mexico Continental Slope Sediments.</title>
        <authorList>
            <person name="Flood B.E."/>
            <person name="Bailey J.V."/>
            <person name="Leprich D."/>
        </authorList>
    </citation>
    <scope>NUCLEOTIDE SEQUENCE [LARGE SCALE GENOMIC DNA]</scope>
    <source>
        <strain evidence="3 4">LH4</strain>
    </source>
</reference>
<sequence length="494" mass="51949">MDALLSGLSLLMSFDVLVALMIGSIGGVIIGAIPGVGPAVAIAILLPATFALPPLVGLVMLLGIYGSSMFGGSLPAVLINTPGTAVNALTTYDGYPMTQRGEATKALGLAYGASFFSGILSILALILLSPLLAKIAPMFGAREIFLAALLGIVLVIVAHRGQIAAAGMMAGLGILLQSVGMEPVKYTMRFTFGQDWLTSGLDLIVVVLGLFAISQAFSLLVDPESAPDAAPVKGGMGKEMLGVLKYKRVAATGSFFGVVMGMIPGVGEFTAQFMSYTLARKRSKTPEKFGNGSEEGLVASESANNAVPAAAMIPLLALGIPGEALTAMMLSVFYVHNVVPGPALFRDHIDFIYALYIALLALNVIVILFMLISSNWLIRLIRIPTRFLGMMILMLSFVGVYSLRNSAVDCAIAAAFGVLGLILKRLNLPVVPIILGMVLGNIMEVKLRAAMARVTSPLDFVDRPIAAFLAIVIVVIIASSMRAAIQNHRLKMTH</sequence>
<proteinExistence type="predicted"/>
<feature type="transmembrane region" description="Helical" evidence="1">
    <location>
        <begin position="140"/>
        <end position="157"/>
    </location>
</feature>
<keyword evidence="1" id="KW-1133">Transmembrane helix</keyword>
<evidence type="ECO:0000313" key="4">
    <source>
        <dbReference type="Proteomes" id="UP000241447"/>
    </source>
</evidence>
<name>A0A2R4M5E3_9RHOB</name>
<dbReference type="RefSeq" id="WP_107721045.1">
    <property type="nucleotide sequence ID" value="NZ_CAXBOP010000003.1"/>
</dbReference>
<feature type="transmembrane region" description="Helical" evidence="1">
    <location>
        <begin position="106"/>
        <end position="128"/>
    </location>
</feature>
<feature type="transmembrane region" description="Helical" evidence="1">
    <location>
        <begin position="12"/>
        <end position="33"/>
    </location>
</feature>
<evidence type="ECO:0000313" key="3">
    <source>
        <dbReference type="EMBL" id="AVW92411.1"/>
    </source>
</evidence>
<keyword evidence="1" id="KW-0812">Transmembrane</keyword>
<accession>A0A2R4M5E3</accession>
<organism evidence="3 4">
    <name type="scientific">Celeribacter baekdonensis</name>
    <dbReference type="NCBI Taxonomy" id="875171"/>
    <lineage>
        <taxon>Bacteria</taxon>
        <taxon>Pseudomonadati</taxon>
        <taxon>Pseudomonadota</taxon>
        <taxon>Alphaproteobacteria</taxon>
        <taxon>Rhodobacterales</taxon>
        <taxon>Roseobacteraceae</taxon>
        <taxon>Celeribacter</taxon>
    </lineage>
</organism>
<dbReference type="AlphaFoldDB" id="A0A2R4M5E3"/>
<feature type="transmembrane region" description="Helical" evidence="1">
    <location>
        <begin position="465"/>
        <end position="485"/>
    </location>
</feature>
<feature type="transmembrane region" description="Helical" evidence="1">
    <location>
        <begin position="255"/>
        <end position="279"/>
    </location>
</feature>
<dbReference type="EMBL" id="CP028475">
    <property type="protein sequence ID" value="AVW92411.1"/>
    <property type="molecule type" value="Genomic_DNA"/>
</dbReference>
<feature type="transmembrane region" description="Helical" evidence="1">
    <location>
        <begin position="163"/>
        <end position="184"/>
    </location>
</feature>
<evidence type="ECO:0000256" key="1">
    <source>
        <dbReference type="SAM" id="Phobius"/>
    </source>
</evidence>
<feature type="transmembrane region" description="Helical" evidence="1">
    <location>
        <begin position="383"/>
        <end position="400"/>
    </location>
</feature>
<feature type="transmembrane region" description="Helical" evidence="1">
    <location>
        <begin position="428"/>
        <end position="445"/>
    </location>
</feature>
<feature type="transmembrane region" description="Helical" evidence="1">
    <location>
        <begin position="315"/>
        <end position="339"/>
    </location>
</feature>
<dbReference type="PANTHER" id="PTHR35342:SF5">
    <property type="entry name" value="TRICARBOXYLIC TRANSPORT PROTEIN"/>
    <property type="match status" value="1"/>
</dbReference>
<evidence type="ECO:0000259" key="2">
    <source>
        <dbReference type="Pfam" id="PF01970"/>
    </source>
</evidence>
<feature type="transmembrane region" description="Helical" evidence="1">
    <location>
        <begin position="40"/>
        <end position="65"/>
    </location>
</feature>
<dbReference type="KEGG" id="cbak:DA792_16010"/>
<feature type="transmembrane region" description="Helical" evidence="1">
    <location>
        <begin position="196"/>
        <end position="217"/>
    </location>
</feature>
<gene>
    <name evidence="3" type="ORF">DA792_16010</name>
</gene>